<feature type="compositionally biased region" description="Polar residues" evidence="5">
    <location>
        <begin position="46"/>
        <end position="67"/>
    </location>
</feature>
<dbReference type="Pfam" id="PF00746">
    <property type="entry name" value="Gram_pos_anchor"/>
    <property type="match status" value="1"/>
</dbReference>
<feature type="compositionally biased region" description="Polar residues" evidence="5">
    <location>
        <begin position="262"/>
        <end position="271"/>
    </location>
</feature>
<evidence type="ECO:0000256" key="7">
    <source>
        <dbReference type="SAM" id="SignalP"/>
    </source>
</evidence>
<feature type="region of interest" description="Disordered" evidence="5">
    <location>
        <begin position="262"/>
        <end position="294"/>
    </location>
</feature>
<dbReference type="OrthoDB" id="2194558at2"/>
<dbReference type="Proteomes" id="UP000254807">
    <property type="component" value="Unassembled WGS sequence"/>
</dbReference>
<keyword evidence="6" id="KW-1133">Transmembrane helix</keyword>
<evidence type="ECO:0000313" key="10">
    <source>
        <dbReference type="Proteomes" id="UP000254807"/>
    </source>
</evidence>
<dbReference type="InterPro" id="IPR019931">
    <property type="entry name" value="LPXTG_anchor"/>
</dbReference>
<keyword evidence="1" id="KW-0134">Cell wall</keyword>
<dbReference type="AlphaFoldDB" id="A0A376H2R9"/>
<keyword evidence="6" id="KW-0472">Membrane</keyword>
<evidence type="ECO:0000313" key="9">
    <source>
        <dbReference type="EMBL" id="STD84576.1"/>
    </source>
</evidence>
<feature type="chain" id="PRO_5016630910" evidence="7">
    <location>
        <begin position="21"/>
        <end position="326"/>
    </location>
</feature>
<accession>A0A376H2R9</accession>
<protein>
    <submittedName>
        <fullName evidence="9">LPXTG-domain-containing protein cell wall anchor domain protein</fullName>
    </submittedName>
</protein>
<evidence type="ECO:0000256" key="5">
    <source>
        <dbReference type="SAM" id="MobiDB-lite"/>
    </source>
</evidence>
<keyword evidence="3 7" id="KW-0732">Signal</keyword>
<feature type="transmembrane region" description="Helical" evidence="6">
    <location>
        <begin position="303"/>
        <end position="322"/>
    </location>
</feature>
<reference evidence="9 10" key="1">
    <citation type="submission" date="2018-06" db="EMBL/GenBank/DDBJ databases">
        <authorList>
            <consortium name="Pathogen Informatics"/>
            <person name="Doyle S."/>
        </authorList>
    </citation>
    <scope>NUCLEOTIDE SEQUENCE [LARGE SCALE GENOMIC DNA]</scope>
    <source>
        <strain evidence="9 10">NCTC12360</strain>
    </source>
</reference>
<evidence type="ECO:0000256" key="4">
    <source>
        <dbReference type="ARBA" id="ARBA00023088"/>
    </source>
</evidence>
<evidence type="ECO:0000256" key="6">
    <source>
        <dbReference type="SAM" id="Phobius"/>
    </source>
</evidence>
<feature type="compositionally biased region" description="Low complexity" evidence="5">
    <location>
        <begin position="272"/>
        <end position="283"/>
    </location>
</feature>
<dbReference type="RefSeq" id="WP_060813222.1">
    <property type="nucleotide sequence ID" value="NZ_JBHULA010000033.1"/>
</dbReference>
<dbReference type="NCBIfam" id="TIGR01167">
    <property type="entry name" value="LPXTG_anchor"/>
    <property type="match status" value="1"/>
</dbReference>
<keyword evidence="10" id="KW-1185">Reference proteome</keyword>
<feature type="domain" description="Gram-positive cocci surface proteins LPxTG" evidence="8">
    <location>
        <begin position="294"/>
        <end position="326"/>
    </location>
</feature>
<sequence length="326" mass="35465">MKKSIWFMSCLLFLPITAIAEETTESSETIQSTQSTEEIISTEATVSNTEMESTADTAQSSESVTTQPEDVVEAIVAQTGVQASPESETITEQSDLRSAFTRGITDGSVTAFTQDELDQLTDQQLKDAETLALRYSQDVMGMDIGYFARIVRALFIDHLLSWEKIEPQLAFDPSSYSSFAALIPELDRLKTYLQVVYPTNGVYISPEQPISDEWLTSILSHLDEEVAASGSETLFPGRIGWIIYAVNQGHYLPAASEVTGNAESSDTSAANTSSEQTTTSKTEVASATSDSRALPKTGETGNWFLPVVGVVLLVGVGCVLWVRKKK</sequence>
<organism evidence="9 10">
    <name type="scientific">Enterococcus gallinarum</name>
    <dbReference type="NCBI Taxonomy" id="1353"/>
    <lineage>
        <taxon>Bacteria</taxon>
        <taxon>Bacillati</taxon>
        <taxon>Bacillota</taxon>
        <taxon>Bacilli</taxon>
        <taxon>Lactobacillales</taxon>
        <taxon>Enterococcaceae</taxon>
        <taxon>Enterococcus</taxon>
    </lineage>
</organism>
<dbReference type="PROSITE" id="PS50847">
    <property type="entry name" value="GRAM_POS_ANCHORING"/>
    <property type="match status" value="1"/>
</dbReference>
<name>A0A376H2R9_ENTGA</name>
<proteinExistence type="predicted"/>
<keyword evidence="4" id="KW-0572">Peptidoglycan-anchor</keyword>
<evidence type="ECO:0000259" key="8">
    <source>
        <dbReference type="PROSITE" id="PS50847"/>
    </source>
</evidence>
<keyword evidence="6" id="KW-0812">Transmembrane</keyword>
<dbReference type="EMBL" id="UFYW01000001">
    <property type="protein sequence ID" value="STD84576.1"/>
    <property type="molecule type" value="Genomic_DNA"/>
</dbReference>
<gene>
    <name evidence="9" type="ORF">NCTC12360_03120</name>
</gene>
<evidence type="ECO:0000256" key="3">
    <source>
        <dbReference type="ARBA" id="ARBA00022729"/>
    </source>
</evidence>
<feature type="signal peptide" evidence="7">
    <location>
        <begin position="1"/>
        <end position="20"/>
    </location>
</feature>
<evidence type="ECO:0000256" key="1">
    <source>
        <dbReference type="ARBA" id="ARBA00022512"/>
    </source>
</evidence>
<keyword evidence="2" id="KW-0964">Secreted</keyword>
<evidence type="ECO:0000256" key="2">
    <source>
        <dbReference type="ARBA" id="ARBA00022525"/>
    </source>
</evidence>
<feature type="region of interest" description="Disordered" evidence="5">
    <location>
        <begin position="43"/>
        <end position="67"/>
    </location>
</feature>